<keyword evidence="2" id="KW-1185">Reference proteome</keyword>
<dbReference type="GO" id="GO:0009507">
    <property type="term" value="C:chloroplast"/>
    <property type="evidence" value="ECO:0007669"/>
    <property type="project" value="TreeGrafter"/>
</dbReference>
<evidence type="ECO:0000313" key="2">
    <source>
        <dbReference type="Proteomes" id="UP000243459"/>
    </source>
</evidence>
<sequence length="130" mass="14564">MITMAKLNLVNQRKIGIKDCELEKLLIKLKYRESIGADMNSPQFNIVVLKCALNELTDFDQRRLGALILPTQDEVVALAKKLSILNGDAAELSKGKILSLLYDELRRWTLDCSFQIGPVLIVEEPFTGSS</sequence>
<name>A0A5P1EP77_ASPOF</name>
<organism evidence="1 2">
    <name type="scientific">Asparagus officinalis</name>
    <name type="common">Garden asparagus</name>
    <dbReference type="NCBI Taxonomy" id="4686"/>
    <lineage>
        <taxon>Eukaryota</taxon>
        <taxon>Viridiplantae</taxon>
        <taxon>Streptophyta</taxon>
        <taxon>Embryophyta</taxon>
        <taxon>Tracheophyta</taxon>
        <taxon>Spermatophyta</taxon>
        <taxon>Magnoliopsida</taxon>
        <taxon>Liliopsida</taxon>
        <taxon>Asparagales</taxon>
        <taxon>Asparagaceae</taxon>
        <taxon>Asparagoideae</taxon>
        <taxon>Asparagus</taxon>
    </lineage>
</organism>
<dbReference type="PANTHER" id="PTHR43813">
    <property type="entry name" value="ACYL-ACTIVATING ENZYME 16, CHLOROPLASTIC-RELATED"/>
    <property type="match status" value="1"/>
</dbReference>
<dbReference type="InterPro" id="IPR052987">
    <property type="entry name" value="Chloroplast_AMP-bd_Enzymes"/>
</dbReference>
<accession>A0A5P1EP77</accession>
<reference evidence="2" key="1">
    <citation type="journal article" date="2017" name="Nat. Commun.">
        <title>The asparagus genome sheds light on the origin and evolution of a young Y chromosome.</title>
        <authorList>
            <person name="Harkess A."/>
            <person name="Zhou J."/>
            <person name="Xu C."/>
            <person name="Bowers J.E."/>
            <person name="Van der Hulst R."/>
            <person name="Ayyampalayam S."/>
            <person name="Mercati F."/>
            <person name="Riccardi P."/>
            <person name="McKain M.R."/>
            <person name="Kakrana A."/>
            <person name="Tang H."/>
            <person name="Ray J."/>
            <person name="Groenendijk J."/>
            <person name="Arikit S."/>
            <person name="Mathioni S.M."/>
            <person name="Nakano M."/>
            <person name="Shan H."/>
            <person name="Telgmann-Rauber A."/>
            <person name="Kanno A."/>
            <person name="Yue Z."/>
            <person name="Chen H."/>
            <person name="Li W."/>
            <person name="Chen Y."/>
            <person name="Xu X."/>
            <person name="Zhang Y."/>
            <person name="Luo S."/>
            <person name="Chen H."/>
            <person name="Gao J."/>
            <person name="Mao Z."/>
            <person name="Pires J.C."/>
            <person name="Luo M."/>
            <person name="Kudrna D."/>
            <person name="Wing R.A."/>
            <person name="Meyers B.C."/>
            <person name="Yi K."/>
            <person name="Kong H."/>
            <person name="Lavrijsen P."/>
            <person name="Sunseri F."/>
            <person name="Falavigna A."/>
            <person name="Ye Y."/>
            <person name="Leebens-Mack J.H."/>
            <person name="Chen G."/>
        </authorList>
    </citation>
    <scope>NUCLEOTIDE SEQUENCE [LARGE SCALE GENOMIC DNA]</scope>
    <source>
        <strain evidence="2">cv. DH0086</strain>
    </source>
</reference>
<dbReference type="GO" id="GO:0008922">
    <property type="term" value="F:long-chain fatty acid [acyl-carrier-protein] ligase activity"/>
    <property type="evidence" value="ECO:0007669"/>
    <property type="project" value="TreeGrafter"/>
</dbReference>
<dbReference type="Gramene" id="ONK66361">
    <property type="protein sequence ID" value="ONK66361"/>
    <property type="gene ID" value="A4U43_C06F6930"/>
</dbReference>
<gene>
    <name evidence="1" type="ORF">A4U43_C06F6930</name>
</gene>
<dbReference type="AlphaFoldDB" id="A0A5P1EP77"/>
<dbReference type="GO" id="GO:0030497">
    <property type="term" value="P:fatty acid elongation"/>
    <property type="evidence" value="ECO:0007669"/>
    <property type="project" value="TreeGrafter"/>
</dbReference>
<dbReference type="PANTHER" id="PTHR43813:SF1">
    <property type="entry name" value="ACYL-ACTIVATING ENZYME 16, CHLOROPLASTIC-RELATED"/>
    <property type="match status" value="1"/>
</dbReference>
<protein>
    <submittedName>
        <fullName evidence="1">Uncharacterized protein</fullName>
    </submittedName>
</protein>
<dbReference type="Proteomes" id="UP000243459">
    <property type="component" value="Chromosome 6"/>
</dbReference>
<evidence type="ECO:0000313" key="1">
    <source>
        <dbReference type="EMBL" id="ONK66361.1"/>
    </source>
</evidence>
<proteinExistence type="predicted"/>
<dbReference type="EMBL" id="CM007386">
    <property type="protein sequence ID" value="ONK66361.1"/>
    <property type="molecule type" value="Genomic_DNA"/>
</dbReference>